<dbReference type="EMBL" id="AZEE01000027">
    <property type="protein sequence ID" value="KRK98728.1"/>
    <property type="molecule type" value="Genomic_DNA"/>
</dbReference>
<dbReference type="PATRIC" id="fig|1423776.4.peg.469"/>
<dbReference type="GO" id="GO:0005829">
    <property type="term" value="C:cytosol"/>
    <property type="evidence" value="ECO:0007669"/>
    <property type="project" value="TreeGrafter"/>
</dbReference>
<gene>
    <name evidence="1" type="ORF">FD04_GL000464</name>
</gene>
<protein>
    <submittedName>
        <fullName evidence="1">Peptidase C26</fullName>
    </submittedName>
</protein>
<accession>A0A0R1LTH2</accession>
<dbReference type="Gene3D" id="3.40.50.880">
    <property type="match status" value="1"/>
</dbReference>
<name>A0A0R1LTH2_9LACO</name>
<sequence length="241" mass="26448">MSKPVIGIPAERRLLGDSYRNSVNQGEVAAVIKAGGVPVLIPTREPDLAESYAAVIDGLLLPGGADVAPRFYDEEPLPKLSMTDAYLDETEIALTQLAVAQHKPILGICRGTQVLNVALGGNLYQDIETQFDRQPLQHFQNAPMDQGTHYAEVAEDSILRQIFGGESRVLVNSHHHQSIKHLAPQLKLTAAASDDVVEAVESKDGELIVGVQWHPETMFEVNQQQFAIFENFIARVKRAHV</sequence>
<dbReference type="Proteomes" id="UP000051160">
    <property type="component" value="Unassembled WGS sequence"/>
</dbReference>
<dbReference type="Pfam" id="PF07722">
    <property type="entry name" value="Peptidase_C26"/>
    <property type="match status" value="1"/>
</dbReference>
<dbReference type="InterPro" id="IPR029062">
    <property type="entry name" value="Class_I_gatase-like"/>
</dbReference>
<dbReference type="CDD" id="cd01745">
    <property type="entry name" value="GATase1_2"/>
    <property type="match status" value="1"/>
</dbReference>
<dbReference type="PROSITE" id="PS51273">
    <property type="entry name" value="GATASE_TYPE_1"/>
    <property type="match status" value="1"/>
</dbReference>
<dbReference type="OrthoDB" id="9813383at2"/>
<organism evidence="1 2">
    <name type="scientific">Secundilactobacillus odoratitofui DSM 19909 = JCM 15043</name>
    <dbReference type="NCBI Taxonomy" id="1423776"/>
    <lineage>
        <taxon>Bacteria</taxon>
        <taxon>Bacillati</taxon>
        <taxon>Bacillota</taxon>
        <taxon>Bacilli</taxon>
        <taxon>Lactobacillales</taxon>
        <taxon>Lactobacillaceae</taxon>
        <taxon>Secundilactobacillus</taxon>
    </lineage>
</organism>
<reference evidence="1 2" key="1">
    <citation type="journal article" date="2015" name="Genome Announc.">
        <title>Expanding the biotechnology potential of lactobacilli through comparative genomics of 213 strains and associated genera.</title>
        <authorList>
            <person name="Sun Z."/>
            <person name="Harris H.M."/>
            <person name="McCann A."/>
            <person name="Guo C."/>
            <person name="Argimon S."/>
            <person name="Zhang W."/>
            <person name="Yang X."/>
            <person name="Jeffery I.B."/>
            <person name="Cooney J.C."/>
            <person name="Kagawa T.F."/>
            <person name="Liu W."/>
            <person name="Song Y."/>
            <person name="Salvetti E."/>
            <person name="Wrobel A."/>
            <person name="Rasinkangas P."/>
            <person name="Parkhill J."/>
            <person name="Rea M.C."/>
            <person name="O'Sullivan O."/>
            <person name="Ritari J."/>
            <person name="Douillard F.P."/>
            <person name="Paul Ross R."/>
            <person name="Yang R."/>
            <person name="Briner A.E."/>
            <person name="Felis G.E."/>
            <person name="de Vos W.M."/>
            <person name="Barrangou R."/>
            <person name="Klaenhammer T.R."/>
            <person name="Caufield P.W."/>
            <person name="Cui Y."/>
            <person name="Zhang H."/>
            <person name="O'Toole P.W."/>
        </authorList>
    </citation>
    <scope>NUCLEOTIDE SEQUENCE [LARGE SCALE GENOMIC DNA]</scope>
    <source>
        <strain evidence="1 2">DSM 19909</strain>
    </source>
</reference>
<dbReference type="GO" id="GO:0033969">
    <property type="term" value="F:gamma-glutamyl-gamma-aminobutyrate hydrolase activity"/>
    <property type="evidence" value="ECO:0007669"/>
    <property type="project" value="TreeGrafter"/>
</dbReference>
<evidence type="ECO:0000313" key="1">
    <source>
        <dbReference type="EMBL" id="KRK98728.1"/>
    </source>
</evidence>
<dbReference type="AlphaFoldDB" id="A0A0R1LTH2"/>
<keyword evidence="2" id="KW-1185">Reference proteome</keyword>
<dbReference type="SUPFAM" id="SSF52317">
    <property type="entry name" value="Class I glutamine amidotransferase-like"/>
    <property type="match status" value="1"/>
</dbReference>
<dbReference type="RefSeq" id="WP_054699158.1">
    <property type="nucleotide sequence ID" value="NZ_AZEE01000027.1"/>
</dbReference>
<evidence type="ECO:0000313" key="2">
    <source>
        <dbReference type="Proteomes" id="UP000051160"/>
    </source>
</evidence>
<dbReference type="STRING" id="1423776.FD04_GL000464"/>
<dbReference type="InterPro" id="IPR044668">
    <property type="entry name" value="PuuD-like"/>
</dbReference>
<dbReference type="PANTHER" id="PTHR43235">
    <property type="entry name" value="GLUTAMINE AMIDOTRANSFERASE PB2B2.05-RELATED"/>
    <property type="match status" value="1"/>
</dbReference>
<dbReference type="GO" id="GO:0006598">
    <property type="term" value="P:polyamine catabolic process"/>
    <property type="evidence" value="ECO:0007669"/>
    <property type="project" value="TreeGrafter"/>
</dbReference>
<comment type="caution">
    <text evidence="1">The sequence shown here is derived from an EMBL/GenBank/DDBJ whole genome shotgun (WGS) entry which is preliminary data.</text>
</comment>
<dbReference type="PANTHER" id="PTHR43235:SF1">
    <property type="entry name" value="GLUTAMINE AMIDOTRANSFERASE PB2B2.05-RELATED"/>
    <property type="match status" value="1"/>
</dbReference>
<dbReference type="InterPro" id="IPR011697">
    <property type="entry name" value="Peptidase_C26"/>
</dbReference>
<proteinExistence type="predicted"/>